<keyword evidence="4" id="KW-1185">Reference proteome</keyword>
<sequence length="148" mass="15879">MRARDLAAPFPIVEFATPAVEAARLLAGQDLPGLIVVDGAGRPSTILPGTQVLRMAIPTYCQDDPALARVIDEAAADLFLRELGDRTVRDCLPERERELPVVDPDATVLEIAALMARSRSPLVAVVDRKEGMLGAVTLDALLDRLVAE</sequence>
<dbReference type="CDD" id="cd17788">
    <property type="entry name" value="CBS_pair_bac"/>
    <property type="match status" value="1"/>
</dbReference>
<dbReference type="Proteomes" id="UP000604117">
    <property type="component" value="Unassembled WGS sequence"/>
</dbReference>
<dbReference type="RefSeq" id="WP_203715319.1">
    <property type="nucleotide sequence ID" value="NZ_BONE01000033.1"/>
</dbReference>
<dbReference type="Gene3D" id="3.10.580.10">
    <property type="entry name" value="CBS-domain"/>
    <property type="match status" value="1"/>
</dbReference>
<organism evidence="3 4">
    <name type="scientific">Asanoa siamensis</name>
    <dbReference type="NCBI Taxonomy" id="926357"/>
    <lineage>
        <taxon>Bacteria</taxon>
        <taxon>Bacillati</taxon>
        <taxon>Actinomycetota</taxon>
        <taxon>Actinomycetes</taxon>
        <taxon>Micromonosporales</taxon>
        <taxon>Micromonosporaceae</taxon>
        <taxon>Asanoa</taxon>
    </lineage>
</organism>
<evidence type="ECO:0000313" key="3">
    <source>
        <dbReference type="EMBL" id="GIF74616.1"/>
    </source>
</evidence>
<dbReference type="PROSITE" id="PS51371">
    <property type="entry name" value="CBS"/>
    <property type="match status" value="1"/>
</dbReference>
<dbReference type="SUPFAM" id="SSF54631">
    <property type="entry name" value="CBS-domain pair"/>
    <property type="match status" value="1"/>
</dbReference>
<dbReference type="EMBL" id="BONE01000033">
    <property type="protein sequence ID" value="GIF74616.1"/>
    <property type="molecule type" value="Genomic_DNA"/>
</dbReference>
<accession>A0ABQ4CTK5</accession>
<gene>
    <name evidence="3" type="ORF">Asi02nite_41340</name>
</gene>
<dbReference type="GO" id="GO:0016301">
    <property type="term" value="F:kinase activity"/>
    <property type="evidence" value="ECO:0007669"/>
    <property type="project" value="UniProtKB-KW"/>
</dbReference>
<name>A0ABQ4CTK5_9ACTN</name>
<proteinExistence type="predicted"/>
<comment type="caution">
    <text evidence="3">The sequence shown here is derived from an EMBL/GenBank/DDBJ whole genome shotgun (WGS) entry which is preliminary data.</text>
</comment>
<keyword evidence="3" id="KW-0418">Kinase</keyword>
<keyword evidence="3" id="KW-0808">Transferase</keyword>
<feature type="domain" description="CBS" evidence="2">
    <location>
        <begin position="95"/>
        <end position="148"/>
    </location>
</feature>
<protein>
    <submittedName>
        <fullName evidence="3">Histidine kinase</fullName>
    </submittedName>
</protein>
<reference evidence="3 4" key="1">
    <citation type="submission" date="2021-01" db="EMBL/GenBank/DDBJ databases">
        <title>Whole genome shotgun sequence of Asanoa siamensis NBRC 107932.</title>
        <authorList>
            <person name="Komaki H."/>
            <person name="Tamura T."/>
        </authorList>
    </citation>
    <scope>NUCLEOTIDE SEQUENCE [LARGE SCALE GENOMIC DNA]</scope>
    <source>
        <strain evidence="3 4">NBRC 107932</strain>
    </source>
</reference>
<dbReference type="Pfam" id="PF00571">
    <property type="entry name" value="CBS"/>
    <property type="match status" value="1"/>
</dbReference>
<evidence type="ECO:0000313" key="4">
    <source>
        <dbReference type="Proteomes" id="UP000604117"/>
    </source>
</evidence>
<evidence type="ECO:0000259" key="2">
    <source>
        <dbReference type="PROSITE" id="PS51371"/>
    </source>
</evidence>
<dbReference type="InterPro" id="IPR046342">
    <property type="entry name" value="CBS_dom_sf"/>
</dbReference>
<dbReference type="InterPro" id="IPR000644">
    <property type="entry name" value="CBS_dom"/>
</dbReference>
<evidence type="ECO:0000256" key="1">
    <source>
        <dbReference type="PROSITE-ProRule" id="PRU00703"/>
    </source>
</evidence>
<keyword evidence="1" id="KW-0129">CBS domain</keyword>